<organism evidence="2 3">
    <name type="scientific">Brassica carinata</name>
    <name type="common">Ethiopian mustard</name>
    <name type="synonym">Abyssinian cabbage</name>
    <dbReference type="NCBI Taxonomy" id="52824"/>
    <lineage>
        <taxon>Eukaryota</taxon>
        <taxon>Viridiplantae</taxon>
        <taxon>Streptophyta</taxon>
        <taxon>Embryophyta</taxon>
        <taxon>Tracheophyta</taxon>
        <taxon>Spermatophyta</taxon>
        <taxon>Magnoliopsida</taxon>
        <taxon>eudicotyledons</taxon>
        <taxon>Gunneridae</taxon>
        <taxon>Pentapetalae</taxon>
        <taxon>rosids</taxon>
        <taxon>malvids</taxon>
        <taxon>Brassicales</taxon>
        <taxon>Brassicaceae</taxon>
        <taxon>Brassiceae</taxon>
        <taxon>Brassica</taxon>
    </lineage>
</organism>
<dbReference type="Proteomes" id="UP000886595">
    <property type="component" value="Unassembled WGS sequence"/>
</dbReference>
<feature type="region of interest" description="Disordered" evidence="1">
    <location>
        <begin position="1"/>
        <end position="142"/>
    </location>
</feature>
<name>A0A8X7W625_BRACI</name>
<gene>
    <name evidence="2" type="ORF">Bca52824_016273</name>
</gene>
<proteinExistence type="predicted"/>
<reference evidence="2 3" key="1">
    <citation type="submission" date="2020-02" db="EMBL/GenBank/DDBJ databases">
        <authorList>
            <person name="Ma Q."/>
            <person name="Huang Y."/>
            <person name="Song X."/>
            <person name="Pei D."/>
        </authorList>
    </citation>
    <scope>NUCLEOTIDE SEQUENCE [LARGE SCALE GENOMIC DNA]</scope>
    <source>
        <strain evidence="2">Sxm20200214</strain>
        <tissue evidence="2">Leaf</tissue>
    </source>
</reference>
<feature type="compositionally biased region" description="Basic and acidic residues" evidence="1">
    <location>
        <begin position="62"/>
        <end position="72"/>
    </location>
</feature>
<accession>A0A8X7W625</accession>
<feature type="compositionally biased region" description="Basic and acidic residues" evidence="1">
    <location>
        <begin position="127"/>
        <end position="136"/>
    </location>
</feature>
<dbReference type="AlphaFoldDB" id="A0A8X7W625"/>
<comment type="caution">
    <text evidence="2">The sequence shown here is derived from an EMBL/GenBank/DDBJ whole genome shotgun (WGS) entry which is preliminary data.</text>
</comment>
<evidence type="ECO:0000313" key="2">
    <source>
        <dbReference type="EMBL" id="KAG2323060.1"/>
    </source>
</evidence>
<keyword evidence="3" id="KW-1185">Reference proteome</keyword>
<evidence type="ECO:0000256" key="1">
    <source>
        <dbReference type="SAM" id="MobiDB-lite"/>
    </source>
</evidence>
<dbReference type="EMBL" id="JAAMPC010000003">
    <property type="protein sequence ID" value="KAG2323060.1"/>
    <property type="molecule type" value="Genomic_DNA"/>
</dbReference>
<evidence type="ECO:0000313" key="3">
    <source>
        <dbReference type="Proteomes" id="UP000886595"/>
    </source>
</evidence>
<protein>
    <submittedName>
        <fullName evidence="2">Uncharacterized protein</fullName>
    </submittedName>
</protein>
<sequence length="242" mass="26594">MKELPDLSRIMAARTSAKKGGSGGEVNPPSPRGNTTVSAAGARAPKEDTSKKVAPKKKKKKQDPEALEEHRGGGPSEQARTGDGSKKGKKKKRKGIDEETKALRVAAEDPEEPSSTEVPLKKRRKKKETDHPDPRPCARMSSGFWCPTSYPRVGLRATMRTRQLLRGSGVASSGFSTRIPRRWPPTISEFRGIRSIRRFREKGAIVGPRKTRLSFLRDLRPAYLDVPGKLRRIASDSSSTGS</sequence>